<feature type="domain" description="RRM" evidence="8">
    <location>
        <begin position="116"/>
        <end position="201"/>
    </location>
</feature>
<feature type="region of interest" description="Disordered" evidence="7">
    <location>
        <begin position="244"/>
        <end position="333"/>
    </location>
</feature>
<evidence type="ECO:0000313" key="11">
    <source>
        <dbReference type="EMBL" id="KAG6740417.1"/>
    </source>
</evidence>
<evidence type="ECO:0000256" key="6">
    <source>
        <dbReference type="PROSITE-ProRule" id="PRU00332"/>
    </source>
</evidence>
<dbReference type="SMART" id="SM00360">
    <property type="entry name" value="RRM"/>
    <property type="match status" value="1"/>
</dbReference>
<feature type="compositionally biased region" description="Basic and acidic residues" evidence="7">
    <location>
        <begin position="275"/>
        <end position="287"/>
    </location>
</feature>
<dbReference type="CDD" id="cd08030">
    <property type="entry name" value="LA_like_plant"/>
    <property type="match status" value="1"/>
</dbReference>
<feature type="compositionally biased region" description="Basic residues" evidence="7">
    <location>
        <begin position="502"/>
        <end position="518"/>
    </location>
</feature>
<feature type="domain" description="XRRM" evidence="10">
    <location>
        <begin position="321"/>
        <end position="522"/>
    </location>
</feature>
<dbReference type="InterPro" id="IPR000504">
    <property type="entry name" value="RRM_dom"/>
</dbReference>
<dbReference type="InterPro" id="IPR045180">
    <property type="entry name" value="La_dom_prot"/>
</dbReference>
<comment type="caution">
    <text evidence="11">The sequence shown here is derived from an EMBL/GenBank/DDBJ whole genome shotgun (WGS) entry which is preliminary data.</text>
</comment>
<dbReference type="SMART" id="SM00715">
    <property type="entry name" value="LA"/>
    <property type="match status" value="1"/>
</dbReference>
<dbReference type="EMBL" id="JAAWWB010000035">
    <property type="protein sequence ID" value="KAG6740417.1"/>
    <property type="molecule type" value="Genomic_DNA"/>
</dbReference>
<feature type="region of interest" description="Disordered" evidence="7">
    <location>
        <begin position="495"/>
        <end position="536"/>
    </location>
</feature>
<comment type="subcellular location">
    <subcellularLocation>
        <location evidence="1">Nucleus</location>
        <location evidence="1">Nucleolus</location>
    </subcellularLocation>
    <subcellularLocation>
        <location evidence="2">Nucleus</location>
        <location evidence="2">Nucleoplasm</location>
    </subcellularLocation>
</comment>
<keyword evidence="4" id="KW-0539">Nucleus</keyword>
<keyword evidence="12" id="KW-1185">Reference proteome</keyword>
<feature type="compositionally biased region" description="Low complexity" evidence="7">
    <location>
        <begin position="265"/>
        <end position="274"/>
    </location>
</feature>
<feature type="compositionally biased region" description="Basic and acidic residues" evidence="7">
    <location>
        <begin position="306"/>
        <end position="333"/>
    </location>
</feature>
<keyword evidence="3 6" id="KW-0694">RNA-binding</keyword>
<gene>
    <name evidence="11" type="ORF">POTOM_055867</name>
</gene>
<dbReference type="PROSITE" id="PS51939">
    <property type="entry name" value="XRRM"/>
    <property type="match status" value="1"/>
</dbReference>
<dbReference type="Pfam" id="PF08777">
    <property type="entry name" value="RRM_3"/>
    <property type="match status" value="1"/>
</dbReference>
<evidence type="ECO:0000259" key="9">
    <source>
        <dbReference type="PROSITE" id="PS50961"/>
    </source>
</evidence>
<feature type="compositionally biased region" description="Acidic residues" evidence="7">
    <location>
        <begin position="288"/>
        <end position="298"/>
    </location>
</feature>
<dbReference type="Pfam" id="PF05383">
    <property type="entry name" value="La"/>
    <property type="match status" value="1"/>
</dbReference>
<dbReference type="InterPro" id="IPR014886">
    <property type="entry name" value="La_xRRM"/>
</dbReference>
<dbReference type="GO" id="GO:0005730">
    <property type="term" value="C:nucleolus"/>
    <property type="evidence" value="ECO:0007669"/>
    <property type="project" value="UniProtKB-SubCell"/>
</dbReference>
<dbReference type="GO" id="GO:0003729">
    <property type="term" value="F:mRNA binding"/>
    <property type="evidence" value="ECO:0007669"/>
    <property type="project" value="TreeGrafter"/>
</dbReference>
<dbReference type="InterPro" id="IPR006630">
    <property type="entry name" value="La_HTH"/>
</dbReference>
<dbReference type="Proteomes" id="UP000886885">
    <property type="component" value="Chromosome 18A"/>
</dbReference>
<dbReference type="GO" id="GO:0005654">
    <property type="term" value="C:nucleoplasm"/>
    <property type="evidence" value="ECO:0007669"/>
    <property type="project" value="UniProtKB-SubCell"/>
</dbReference>
<feature type="domain" description="HTH La-type RNA-binding" evidence="9">
    <location>
        <begin position="4"/>
        <end position="109"/>
    </location>
</feature>
<protein>
    <recommendedName>
        <fullName evidence="13">La protein 1</fullName>
    </recommendedName>
</protein>
<reference evidence="11" key="1">
    <citation type="journal article" date="2020" name="bioRxiv">
        <title>Hybrid origin of Populus tomentosa Carr. identified through genome sequencing and phylogenomic analysis.</title>
        <authorList>
            <person name="An X."/>
            <person name="Gao K."/>
            <person name="Chen Z."/>
            <person name="Li J."/>
            <person name="Yang X."/>
            <person name="Yang X."/>
            <person name="Zhou J."/>
            <person name="Guo T."/>
            <person name="Zhao T."/>
            <person name="Huang S."/>
            <person name="Miao D."/>
            <person name="Khan W.U."/>
            <person name="Rao P."/>
            <person name="Ye M."/>
            <person name="Lei B."/>
            <person name="Liao W."/>
            <person name="Wang J."/>
            <person name="Ji L."/>
            <person name="Li Y."/>
            <person name="Guo B."/>
            <person name="Mustafa N.S."/>
            <person name="Li S."/>
            <person name="Yun Q."/>
            <person name="Keller S.R."/>
            <person name="Mao J."/>
            <person name="Zhang R."/>
            <person name="Strauss S.H."/>
        </authorList>
    </citation>
    <scope>NUCLEOTIDE SEQUENCE</scope>
    <source>
        <strain evidence="11">GM15</strain>
        <tissue evidence="11">Leaf</tissue>
    </source>
</reference>
<feature type="compositionally biased region" description="Low complexity" evidence="7">
    <location>
        <begin position="208"/>
        <end position="224"/>
    </location>
</feature>
<evidence type="ECO:0000313" key="12">
    <source>
        <dbReference type="Proteomes" id="UP000886885"/>
    </source>
</evidence>
<dbReference type="CDD" id="cd12291">
    <property type="entry name" value="RRM1_La"/>
    <property type="match status" value="1"/>
</dbReference>
<dbReference type="OrthoDB" id="439993at2759"/>
<evidence type="ECO:0000256" key="3">
    <source>
        <dbReference type="ARBA" id="ARBA00022884"/>
    </source>
</evidence>
<dbReference type="PANTHER" id="PTHR22792:SF140">
    <property type="entry name" value="ACHILLES, ISOFORM A"/>
    <property type="match status" value="1"/>
</dbReference>
<dbReference type="PROSITE" id="PS50102">
    <property type="entry name" value="RRM"/>
    <property type="match status" value="1"/>
</dbReference>
<evidence type="ECO:0000259" key="10">
    <source>
        <dbReference type="PROSITE" id="PS51939"/>
    </source>
</evidence>
<evidence type="ECO:0008006" key="13">
    <source>
        <dbReference type="Google" id="ProtNLM"/>
    </source>
</evidence>
<dbReference type="PANTHER" id="PTHR22792">
    <property type="entry name" value="LUPUS LA PROTEIN-RELATED"/>
    <property type="match status" value="1"/>
</dbReference>
<evidence type="ECO:0000256" key="5">
    <source>
        <dbReference type="ARBA" id="ARBA00057261"/>
    </source>
</evidence>
<evidence type="ECO:0000259" key="8">
    <source>
        <dbReference type="PROSITE" id="PS50102"/>
    </source>
</evidence>
<dbReference type="Pfam" id="PF00076">
    <property type="entry name" value="RRM_1"/>
    <property type="match status" value="1"/>
</dbReference>
<evidence type="ECO:0000256" key="2">
    <source>
        <dbReference type="ARBA" id="ARBA00004642"/>
    </source>
</evidence>
<accession>A0A8X7Y0X8</accession>
<proteinExistence type="predicted"/>
<organism evidence="11 12">
    <name type="scientific">Populus tomentosa</name>
    <name type="common">Chinese white poplar</name>
    <dbReference type="NCBI Taxonomy" id="118781"/>
    <lineage>
        <taxon>Eukaryota</taxon>
        <taxon>Viridiplantae</taxon>
        <taxon>Streptophyta</taxon>
        <taxon>Embryophyta</taxon>
        <taxon>Tracheophyta</taxon>
        <taxon>Spermatophyta</taxon>
        <taxon>Magnoliopsida</taxon>
        <taxon>eudicotyledons</taxon>
        <taxon>Gunneridae</taxon>
        <taxon>Pentapetalae</taxon>
        <taxon>rosids</taxon>
        <taxon>fabids</taxon>
        <taxon>Malpighiales</taxon>
        <taxon>Salicaceae</taxon>
        <taxon>Saliceae</taxon>
        <taxon>Populus</taxon>
    </lineage>
</organism>
<feature type="region of interest" description="Disordered" evidence="7">
    <location>
        <begin position="192"/>
        <end position="224"/>
    </location>
</feature>
<evidence type="ECO:0000256" key="1">
    <source>
        <dbReference type="ARBA" id="ARBA00004604"/>
    </source>
</evidence>
<comment type="function">
    <text evidence="5">Binds to the 3' poly(U) terminus of nascent RNA polymerase III transcripts, protecting them from exonuclease digestion and facilitating their folding and maturation.</text>
</comment>
<dbReference type="AlphaFoldDB" id="A0A8X7Y0X8"/>
<name>A0A8X7Y0X8_POPTO</name>
<dbReference type="PROSITE" id="PS50961">
    <property type="entry name" value="HTH_LA"/>
    <property type="match status" value="1"/>
</dbReference>
<sequence length="536" mass="59553">MATPSLDEETTKEVLRQVEYYFSDSNIPRDNFLRNIIESSEDGMASLALICSFKKMKGHLKLMDVKPEEIPEVTVQAVAETLRKSTSLKVSEDGKKVGRIAGILKPDEAIEQLDVRTIAASPLKYNVKREELELFFGQHAKVTSVRMPRHVGDKRVFCGAALIEFSLEEEAEKILKQSLVFEGAELELKPKREFDTERVQEEEEFENSQRSSGSNNKNSSNGEANYPKGLIIAFALKNKLAGGSAEQNGAQEPANDDANACDGGSNSSENLTNENEQKVPENIKTDEENNGEEVDGDNGSESTVIKTEEEKSYEDPNEKEEVKEKPNPAASKDDKNVVLREDLKAVFEIFGIVKVIYKSDTGFINLSYISCMPSVSIFNHCLVFCALCYTDPFFHVCITLVKYVDFKMGDESGYIRFEEAEAAQKARAAAVLAKEGGLVVKNFIATLEPVTGARLLASVKPFPVPVALRELVLLFVISGEAEKEYWNQFRGHKDRRFENKGNRGRGGRYHKGGGKHPRSRENDSGRPNKAQKAGAS</sequence>
<evidence type="ECO:0000256" key="4">
    <source>
        <dbReference type="ARBA" id="ARBA00023242"/>
    </source>
</evidence>
<dbReference type="FunFam" id="1.10.10.10:FF:000795">
    <property type="entry name" value="La protein 2"/>
    <property type="match status" value="1"/>
</dbReference>
<evidence type="ECO:0000256" key="7">
    <source>
        <dbReference type="SAM" id="MobiDB-lite"/>
    </source>
</evidence>
<dbReference type="GO" id="GO:1990904">
    <property type="term" value="C:ribonucleoprotein complex"/>
    <property type="evidence" value="ECO:0007669"/>
    <property type="project" value="UniProtKB-UniRule"/>
</dbReference>